<dbReference type="Proteomes" id="UP000747542">
    <property type="component" value="Unassembled WGS sequence"/>
</dbReference>
<dbReference type="PANTHER" id="PTHR14677:SF37">
    <property type="entry name" value="AN1-TYPE ZINC FINGER PROTEIN 1"/>
    <property type="match status" value="1"/>
</dbReference>
<dbReference type="GO" id="GO:0035617">
    <property type="term" value="P:stress granule disassembly"/>
    <property type="evidence" value="ECO:0007669"/>
    <property type="project" value="TreeGrafter"/>
</dbReference>
<dbReference type="AlphaFoldDB" id="A0A8J5KH78"/>
<name>A0A8J5KH78_HOMAM</name>
<comment type="caution">
    <text evidence="6">The sequence shown here is derived from an EMBL/GenBank/DDBJ whole genome shotgun (WGS) entry which is preliminary data.</text>
</comment>
<evidence type="ECO:0000313" key="6">
    <source>
        <dbReference type="EMBL" id="KAG7170455.1"/>
    </source>
</evidence>
<evidence type="ECO:0000259" key="5">
    <source>
        <dbReference type="Pfam" id="PF25327"/>
    </source>
</evidence>
<dbReference type="InterPro" id="IPR035896">
    <property type="entry name" value="AN1-like_Znf"/>
</dbReference>
<proteinExistence type="predicted"/>
<gene>
    <name evidence="6" type="primary">ZFAND1-L</name>
    <name evidence="6" type="ORF">Hamer_G018942</name>
</gene>
<reference evidence="6" key="1">
    <citation type="journal article" date="2021" name="Sci. Adv.">
        <title>The American lobster genome reveals insights on longevity, neural, and immune adaptations.</title>
        <authorList>
            <person name="Polinski J.M."/>
            <person name="Zimin A.V."/>
            <person name="Clark K.F."/>
            <person name="Kohn A.B."/>
            <person name="Sadowski N."/>
            <person name="Timp W."/>
            <person name="Ptitsyn A."/>
            <person name="Khanna P."/>
            <person name="Romanova D.Y."/>
            <person name="Williams P."/>
            <person name="Greenwood S.J."/>
            <person name="Moroz L.L."/>
            <person name="Walt D.R."/>
            <person name="Bodnar A.G."/>
        </authorList>
    </citation>
    <scope>NUCLEOTIDE SEQUENCE</scope>
    <source>
        <strain evidence="6">GMGI-L3</strain>
    </source>
</reference>
<dbReference type="EMBL" id="JAHLQT010014098">
    <property type="protein sequence ID" value="KAG7170455.1"/>
    <property type="molecule type" value="Genomic_DNA"/>
</dbReference>
<feature type="domain" description="ZFAND1-like ubiquitin-like" evidence="5">
    <location>
        <begin position="125"/>
        <end position="194"/>
    </location>
</feature>
<evidence type="ECO:0000256" key="1">
    <source>
        <dbReference type="ARBA" id="ARBA00022723"/>
    </source>
</evidence>
<keyword evidence="1" id="KW-0479">Metal-binding</keyword>
<dbReference type="GO" id="GO:0008270">
    <property type="term" value="F:zinc ion binding"/>
    <property type="evidence" value="ECO:0007669"/>
    <property type="project" value="UniProtKB-KW"/>
</dbReference>
<keyword evidence="7" id="KW-1185">Reference proteome</keyword>
<evidence type="ECO:0000259" key="4">
    <source>
        <dbReference type="Pfam" id="PF01428"/>
    </source>
</evidence>
<dbReference type="PANTHER" id="PTHR14677">
    <property type="entry name" value="ARSENITE INDUCUBLE RNA ASSOCIATED PROTEIN AIP-1-RELATED"/>
    <property type="match status" value="1"/>
</dbReference>
<evidence type="ECO:0000313" key="7">
    <source>
        <dbReference type="Proteomes" id="UP000747542"/>
    </source>
</evidence>
<protein>
    <submittedName>
        <fullName evidence="6">AN1-type zinc finger protein 1-like</fullName>
    </submittedName>
</protein>
<organism evidence="6 7">
    <name type="scientific">Homarus americanus</name>
    <name type="common">American lobster</name>
    <dbReference type="NCBI Taxonomy" id="6706"/>
    <lineage>
        <taxon>Eukaryota</taxon>
        <taxon>Metazoa</taxon>
        <taxon>Ecdysozoa</taxon>
        <taxon>Arthropoda</taxon>
        <taxon>Crustacea</taxon>
        <taxon>Multicrustacea</taxon>
        <taxon>Malacostraca</taxon>
        <taxon>Eumalacostraca</taxon>
        <taxon>Eucarida</taxon>
        <taxon>Decapoda</taxon>
        <taxon>Pleocyemata</taxon>
        <taxon>Astacidea</taxon>
        <taxon>Nephropoidea</taxon>
        <taxon>Nephropidae</taxon>
        <taxon>Homarus</taxon>
    </lineage>
</organism>
<dbReference type="InterPro" id="IPR000058">
    <property type="entry name" value="Znf_AN1"/>
</dbReference>
<evidence type="ECO:0000256" key="2">
    <source>
        <dbReference type="ARBA" id="ARBA00022771"/>
    </source>
</evidence>
<feature type="domain" description="AN1-type" evidence="4">
    <location>
        <begin position="11"/>
        <end position="45"/>
    </location>
</feature>
<dbReference type="Pfam" id="PF01428">
    <property type="entry name" value="zf-AN1"/>
    <property type="match status" value="1"/>
</dbReference>
<dbReference type="InterPro" id="IPR057358">
    <property type="entry name" value="UBL_ZFAND1-like"/>
</dbReference>
<accession>A0A8J5KH78</accession>
<dbReference type="GO" id="GO:0010494">
    <property type="term" value="C:cytoplasmic stress granule"/>
    <property type="evidence" value="ECO:0007669"/>
    <property type="project" value="TreeGrafter"/>
</dbReference>
<keyword evidence="2" id="KW-0863">Zinc-finger</keyword>
<evidence type="ECO:0000256" key="3">
    <source>
        <dbReference type="ARBA" id="ARBA00022833"/>
    </source>
</evidence>
<keyword evidence="3" id="KW-0862">Zinc</keyword>
<sequence length="210" mass="23550">MYWGLQQNQATGCNNGELAPVICTGCSNNFCLTHRHQVDHVCPAYKPPENAMAEAAVKIQQITDRLDATPAKKGQGRKSDKLSAKVQLMKLKQKSSGDESLPREERLYLMVLFPMECKTVAQPLFFSHQWTVGRAIDAAATIAKITNRNNILGADKLMFFHASDGNRLGSMDQTLKSLLEKQHLYNGQTVILEYTPQDKDYLPTFNNYKA</sequence>
<dbReference type="SUPFAM" id="SSF118310">
    <property type="entry name" value="AN1-like Zinc finger"/>
    <property type="match status" value="1"/>
</dbReference>
<dbReference type="Gene3D" id="4.10.1110.10">
    <property type="entry name" value="AN1-like Zinc finger"/>
    <property type="match status" value="1"/>
</dbReference>
<dbReference type="Pfam" id="PF25327">
    <property type="entry name" value="UBL_ZFAND1"/>
    <property type="match status" value="1"/>
</dbReference>